<dbReference type="Gene3D" id="3.30.70.270">
    <property type="match status" value="1"/>
</dbReference>
<dbReference type="InterPro" id="IPR051320">
    <property type="entry name" value="Viral_Replic_Matur_Polypro"/>
</dbReference>
<gene>
    <name evidence="2" type="primary">pol_389</name>
    <name evidence="2" type="ORF">AVEN_39494_1</name>
</gene>
<dbReference type="Proteomes" id="UP000499080">
    <property type="component" value="Unassembled WGS sequence"/>
</dbReference>
<feature type="domain" description="Reverse transcriptase/retrotransposon-derived protein RNase H-like" evidence="1">
    <location>
        <begin position="72"/>
        <end position="145"/>
    </location>
</feature>
<protein>
    <submittedName>
        <fullName evidence="2">Retrovirus-related Pol polyprotein from transposon 17.6</fullName>
    </submittedName>
</protein>
<evidence type="ECO:0000313" key="2">
    <source>
        <dbReference type="EMBL" id="GBM12163.1"/>
    </source>
</evidence>
<evidence type="ECO:0000259" key="1">
    <source>
        <dbReference type="Pfam" id="PF17919"/>
    </source>
</evidence>
<dbReference type="Pfam" id="PF17919">
    <property type="entry name" value="RT_RNaseH_2"/>
    <property type="match status" value="1"/>
</dbReference>
<dbReference type="InterPro" id="IPR041577">
    <property type="entry name" value="RT_RNaseH_2"/>
</dbReference>
<dbReference type="PANTHER" id="PTHR33064:SF37">
    <property type="entry name" value="RIBONUCLEASE H"/>
    <property type="match status" value="1"/>
</dbReference>
<evidence type="ECO:0000313" key="3">
    <source>
        <dbReference type="Proteomes" id="UP000499080"/>
    </source>
</evidence>
<dbReference type="FunFam" id="3.30.70.270:FF:000026">
    <property type="entry name" value="Transposon Ty3-G Gag-Pol polyprotein"/>
    <property type="match status" value="1"/>
</dbReference>
<dbReference type="GO" id="GO:0071897">
    <property type="term" value="P:DNA biosynthetic process"/>
    <property type="evidence" value="ECO:0007669"/>
    <property type="project" value="UniProtKB-ARBA"/>
</dbReference>
<keyword evidence="3" id="KW-1185">Reference proteome</keyword>
<accession>A0A4Y2D627</accession>
<dbReference type="InterPro" id="IPR043128">
    <property type="entry name" value="Rev_trsase/Diguanyl_cyclase"/>
</dbReference>
<dbReference type="OrthoDB" id="8050260at2759"/>
<name>A0A4Y2D627_ARAVE</name>
<dbReference type="SUPFAM" id="SSF56672">
    <property type="entry name" value="DNA/RNA polymerases"/>
    <property type="match status" value="1"/>
</dbReference>
<dbReference type="InterPro" id="IPR043502">
    <property type="entry name" value="DNA/RNA_pol_sf"/>
</dbReference>
<proteinExistence type="predicted"/>
<dbReference type="AlphaFoldDB" id="A0A4Y2D627"/>
<comment type="caution">
    <text evidence="2">The sequence shown here is derived from an EMBL/GenBank/DDBJ whole genome shotgun (WGS) entry which is preliminary data.</text>
</comment>
<organism evidence="2 3">
    <name type="scientific">Araneus ventricosus</name>
    <name type="common">Orbweaver spider</name>
    <name type="synonym">Epeira ventricosa</name>
    <dbReference type="NCBI Taxonomy" id="182803"/>
    <lineage>
        <taxon>Eukaryota</taxon>
        <taxon>Metazoa</taxon>
        <taxon>Ecdysozoa</taxon>
        <taxon>Arthropoda</taxon>
        <taxon>Chelicerata</taxon>
        <taxon>Arachnida</taxon>
        <taxon>Araneae</taxon>
        <taxon>Araneomorphae</taxon>
        <taxon>Entelegynae</taxon>
        <taxon>Araneoidea</taxon>
        <taxon>Araneidae</taxon>
        <taxon>Araneus</taxon>
    </lineage>
</organism>
<reference evidence="2 3" key="1">
    <citation type="journal article" date="2019" name="Sci. Rep.">
        <title>Orb-weaving spider Araneus ventricosus genome elucidates the spidroin gene catalogue.</title>
        <authorList>
            <person name="Kono N."/>
            <person name="Nakamura H."/>
            <person name="Ohtoshi R."/>
            <person name="Moran D.A.P."/>
            <person name="Shinohara A."/>
            <person name="Yoshida Y."/>
            <person name="Fujiwara M."/>
            <person name="Mori M."/>
            <person name="Tomita M."/>
            <person name="Arakawa K."/>
        </authorList>
    </citation>
    <scope>NUCLEOTIDE SEQUENCE [LARGE SCALE GENOMIC DNA]</scope>
</reference>
<sequence>MEFLGYIIENGKISHSLDKTAAVQNFPEPKSIKQVQSFLGLTDYFRKFIQNYALIAKPLSDLLRDNTVFYFGPEQQSAFQTLNQKLSENPVLHIFKQGVKLESHTDASKFGHDVILFQQSDDNTFHPIHYMSRKPLSKKRNIQLMNLKFWQLLKL</sequence>
<dbReference type="EMBL" id="BGPR01000309">
    <property type="protein sequence ID" value="GBM12163.1"/>
    <property type="molecule type" value="Genomic_DNA"/>
</dbReference>
<dbReference type="PANTHER" id="PTHR33064">
    <property type="entry name" value="POL PROTEIN"/>
    <property type="match status" value="1"/>
</dbReference>